<comment type="caution">
    <text evidence="3">The sequence shown here is derived from an EMBL/GenBank/DDBJ whole genome shotgun (WGS) entry which is preliminary data.</text>
</comment>
<keyword evidence="6" id="KW-1185">Reference proteome</keyword>
<organism evidence="3 5">
    <name type="scientific">Xaviernesmea rhizosphaerae</name>
    <dbReference type="NCBI Taxonomy" id="1672749"/>
    <lineage>
        <taxon>Bacteria</taxon>
        <taxon>Pseudomonadati</taxon>
        <taxon>Pseudomonadota</taxon>
        <taxon>Alphaproteobacteria</taxon>
        <taxon>Hyphomicrobiales</taxon>
        <taxon>Rhizobiaceae</taxon>
        <taxon>Rhizobium/Agrobacterium group</taxon>
        <taxon>Xaviernesmea</taxon>
    </lineage>
</organism>
<evidence type="ECO:0000259" key="2">
    <source>
        <dbReference type="PROSITE" id="PS50846"/>
    </source>
</evidence>
<gene>
    <name evidence="3" type="ORF">BJF92_10190</name>
    <name evidence="4" type="ORF">BTR14_04285</name>
</gene>
<evidence type="ECO:0000313" key="6">
    <source>
        <dbReference type="Proteomes" id="UP000192652"/>
    </source>
</evidence>
<evidence type="ECO:0000313" key="5">
    <source>
        <dbReference type="Proteomes" id="UP000186143"/>
    </source>
</evidence>
<feature type="domain" description="HMA" evidence="2">
    <location>
        <begin position="1"/>
        <end position="64"/>
    </location>
</feature>
<dbReference type="Gene3D" id="3.30.70.100">
    <property type="match status" value="1"/>
</dbReference>
<reference evidence="3 5" key="1">
    <citation type="submission" date="2016-09" db="EMBL/GenBank/DDBJ databases">
        <title>Rhizobium sp. nov., a novel species isolated from the rice rhizosphere.</title>
        <authorList>
            <person name="Zhao J."/>
            <person name="Zhang X."/>
        </authorList>
    </citation>
    <scope>NUCLEOTIDE SEQUENCE [LARGE SCALE GENOMIC DNA]</scope>
    <source>
        <strain evidence="3 5">MH17</strain>
    </source>
</reference>
<evidence type="ECO:0000313" key="4">
    <source>
        <dbReference type="EMBL" id="OQP87780.1"/>
    </source>
</evidence>
<name>A0A1Q9AM62_9HYPH</name>
<proteinExistence type="predicted"/>
<dbReference type="GO" id="GO:0046872">
    <property type="term" value="F:metal ion binding"/>
    <property type="evidence" value="ECO:0007669"/>
    <property type="project" value="UniProtKB-KW"/>
</dbReference>
<evidence type="ECO:0000313" key="3">
    <source>
        <dbReference type="EMBL" id="OLP56478.1"/>
    </source>
</evidence>
<dbReference type="RefSeq" id="WP_075633494.1">
    <property type="nucleotide sequence ID" value="NZ_MKIO01000021.1"/>
</dbReference>
<dbReference type="PROSITE" id="PS50846">
    <property type="entry name" value="HMA_2"/>
    <property type="match status" value="1"/>
</dbReference>
<dbReference type="Pfam" id="PF00403">
    <property type="entry name" value="HMA"/>
    <property type="match status" value="1"/>
</dbReference>
<dbReference type="AlphaFoldDB" id="A0A1Q9AM62"/>
<dbReference type="EMBL" id="MKIO01000021">
    <property type="protein sequence ID" value="OLP56478.1"/>
    <property type="molecule type" value="Genomic_DNA"/>
</dbReference>
<dbReference type="InterPro" id="IPR036163">
    <property type="entry name" value="HMA_dom_sf"/>
</dbReference>
<reference evidence="4" key="2">
    <citation type="submission" date="2016-12" db="EMBL/GenBank/DDBJ databases">
        <authorList>
            <person name="Zhang X."/>
            <person name="Zhao J."/>
        </authorList>
    </citation>
    <scope>NUCLEOTIDE SEQUENCE</scope>
    <source>
        <strain evidence="4">RD15</strain>
    </source>
</reference>
<dbReference type="STRING" id="1672749.BJF92_10190"/>
<dbReference type="EMBL" id="MSPX01000002">
    <property type="protein sequence ID" value="OQP87780.1"/>
    <property type="molecule type" value="Genomic_DNA"/>
</dbReference>
<dbReference type="CDD" id="cd00371">
    <property type="entry name" value="HMA"/>
    <property type="match status" value="1"/>
</dbReference>
<dbReference type="OrthoDB" id="9801832at2"/>
<dbReference type="Proteomes" id="UP000192652">
    <property type="component" value="Unassembled WGS sequence"/>
</dbReference>
<accession>A0A1Q9AM62</accession>
<dbReference type="SUPFAM" id="SSF55008">
    <property type="entry name" value="HMA, heavy metal-associated domain"/>
    <property type="match status" value="1"/>
</dbReference>
<dbReference type="InterPro" id="IPR017969">
    <property type="entry name" value="Heavy-metal-associated_CS"/>
</dbReference>
<sequence length="67" mass="6873">MTYHFSIPDMSCGHCVKAVTSAIAEVDPKAETAVDLTTKTATVESALPAEALGKAIETAGYAATLSD</sequence>
<keyword evidence="1" id="KW-0479">Metal-binding</keyword>
<dbReference type="PROSITE" id="PS01047">
    <property type="entry name" value="HMA_1"/>
    <property type="match status" value="1"/>
</dbReference>
<dbReference type="Proteomes" id="UP000186143">
    <property type="component" value="Unassembled WGS sequence"/>
</dbReference>
<dbReference type="InterPro" id="IPR006121">
    <property type="entry name" value="HMA_dom"/>
</dbReference>
<reference evidence="4 6" key="3">
    <citation type="journal article" date="2017" name="Antonie Van Leeuwenhoek">
        <title>Rhizobium rhizosphaerae sp. nov., a novel species isolated from rice rhizosphere.</title>
        <authorList>
            <person name="Zhao J.J."/>
            <person name="Zhang J."/>
            <person name="Zhang R.J."/>
            <person name="Zhang C.W."/>
            <person name="Yin H.Q."/>
            <person name="Zhang X.X."/>
        </authorList>
    </citation>
    <scope>NUCLEOTIDE SEQUENCE [LARGE SCALE GENOMIC DNA]</scope>
    <source>
        <strain evidence="4 6">RD15</strain>
    </source>
</reference>
<evidence type="ECO:0000256" key="1">
    <source>
        <dbReference type="ARBA" id="ARBA00022723"/>
    </source>
</evidence>
<protein>
    <recommendedName>
        <fullName evidence="2">HMA domain-containing protein</fullName>
    </recommendedName>
</protein>